<reference evidence="1 2" key="1">
    <citation type="submission" date="2012-09" db="EMBL/GenBank/DDBJ databases">
        <title>Genome Sequence of Bacillus sp. DW5-4.</title>
        <authorList>
            <person name="Lai Q."/>
            <person name="Liu Y."/>
            <person name="Shao Z."/>
        </authorList>
    </citation>
    <scope>NUCLEOTIDE SEQUENCE [LARGE SCALE GENOMIC DNA]</scope>
    <source>
        <strain evidence="1 2">DW5-4</strain>
    </source>
</reference>
<gene>
    <name evidence="1" type="ORF">BA70_06700</name>
</gene>
<accession>A0A081LES7</accession>
<name>A0A081LES7_9BACI</name>
<organism evidence="1 2">
    <name type="scientific">Bacillus zhangzhouensis</name>
    <dbReference type="NCBI Taxonomy" id="1178540"/>
    <lineage>
        <taxon>Bacteria</taxon>
        <taxon>Bacillati</taxon>
        <taxon>Bacillota</taxon>
        <taxon>Bacilli</taxon>
        <taxon>Bacillales</taxon>
        <taxon>Bacillaceae</taxon>
        <taxon>Bacillus</taxon>
    </lineage>
</organism>
<dbReference type="EMBL" id="JOTP01000002">
    <property type="protein sequence ID" value="KEP27753.1"/>
    <property type="molecule type" value="Genomic_DNA"/>
</dbReference>
<dbReference type="RefSeq" id="WP_034317518.1">
    <property type="nucleotide sequence ID" value="NZ_JOTP01000002.1"/>
</dbReference>
<dbReference type="AlphaFoldDB" id="A0A081LES7"/>
<evidence type="ECO:0000313" key="2">
    <source>
        <dbReference type="Proteomes" id="UP000028091"/>
    </source>
</evidence>
<keyword evidence="2" id="KW-1185">Reference proteome</keyword>
<sequence>MTTITTWNKRLKKVYTEVKEIEPLLTAAIKQYESMYSHGVKKIMQANLKEIMAGVPKEEAVELLGPKLLDVFEWDDILPVEKYSKFNALIWAKRIQRELDQQDAVIRYYRNRLWKIHSLLEKLEEAYRKNNEKKKVRKVFELMHQVTYLIFLRPQRVSDIAYLIEMCFFTMTKNDFLSLLSIDHSKERAEEVKSHIDSIPAKVDFNTFCHFVHDWVLEDENNDVFFTILSHTNVEAAVQRYDKYKLDQVKSSRTN</sequence>
<comment type="caution">
    <text evidence="1">The sequence shown here is derived from an EMBL/GenBank/DDBJ whole genome shotgun (WGS) entry which is preliminary data.</text>
</comment>
<dbReference type="Proteomes" id="UP000028091">
    <property type="component" value="Unassembled WGS sequence"/>
</dbReference>
<dbReference type="OrthoDB" id="2914191at2"/>
<protein>
    <submittedName>
        <fullName evidence="1">Uncharacterized protein</fullName>
    </submittedName>
</protein>
<evidence type="ECO:0000313" key="1">
    <source>
        <dbReference type="EMBL" id="KEP27753.1"/>
    </source>
</evidence>
<proteinExistence type="predicted"/>